<keyword evidence="1" id="KW-0472">Membrane</keyword>
<reference evidence="2 3" key="1">
    <citation type="journal article" date="2021" name="Sci. Rep.">
        <title>The genome of the diatom Chaetoceros tenuissimus carries an ancient integrated fragment of an extant virus.</title>
        <authorList>
            <person name="Hongo Y."/>
            <person name="Kimura K."/>
            <person name="Takaki Y."/>
            <person name="Yoshida Y."/>
            <person name="Baba S."/>
            <person name="Kobayashi G."/>
            <person name="Nagasaki K."/>
            <person name="Hano T."/>
            <person name="Tomaru Y."/>
        </authorList>
    </citation>
    <scope>NUCLEOTIDE SEQUENCE [LARGE SCALE GENOMIC DNA]</scope>
    <source>
        <strain evidence="2 3">NIES-3715</strain>
    </source>
</reference>
<keyword evidence="1" id="KW-1133">Transmembrane helix</keyword>
<keyword evidence="3" id="KW-1185">Reference proteome</keyword>
<feature type="transmembrane region" description="Helical" evidence="1">
    <location>
        <begin position="139"/>
        <end position="155"/>
    </location>
</feature>
<accession>A0AAD3CQ38</accession>
<organism evidence="2 3">
    <name type="scientific">Chaetoceros tenuissimus</name>
    <dbReference type="NCBI Taxonomy" id="426638"/>
    <lineage>
        <taxon>Eukaryota</taxon>
        <taxon>Sar</taxon>
        <taxon>Stramenopiles</taxon>
        <taxon>Ochrophyta</taxon>
        <taxon>Bacillariophyta</taxon>
        <taxon>Coscinodiscophyceae</taxon>
        <taxon>Chaetocerotophycidae</taxon>
        <taxon>Chaetocerotales</taxon>
        <taxon>Chaetocerotaceae</taxon>
        <taxon>Chaetoceros</taxon>
    </lineage>
</organism>
<gene>
    <name evidence="2" type="ORF">CTEN210_06587</name>
</gene>
<feature type="transmembrane region" description="Helical" evidence="1">
    <location>
        <begin position="100"/>
        <end position="119"/>
    </location>
</feature>
<dbReference type="AlphaFoldDB" id="A0AAD3CQ38"/>
<keyword evidence="1" id="KW-0812">Transmembrane</keyword>
<evidence type="ECO:0000313" key="2">
    <source>
        <dbReference type="EMBL" id="GFH50111.1"/>
    </source>
</evidence>
<evidence type="ECO:0000256" key="1">
    <source>
        <dbReference type="SAM" id="Phobius"/>
    </source>
</evidence>
<dbReference type="Proteomes" id="UP001054902">
    <property type="component" value="Unassembled WGS sequence"/>
</dbReference>
<name>A0AAD3CQ38_9STRA</name>
<evidence type="ECO:0000313" key="3">
    <source>
        <dbReference type="Proteomes" id="UP001054902"/>
    </source>
</evidence>
<protein>
    <submittedName>
        <fullName evidence="2">Uncharacterized protein</fullName>
    </submittedName>
</protein>
<sequence>MDQAIFKTIQVDTEFCVLLDVSLDGPCSHESNCSRTKGRPNYVEIYRLIDLFKSIESERFRSWYSIPIPENMDQDDWMRFLRRMADAQETYALEGKTYDVLIFLIVLSSALPVFVPFLIGWCDNETKIQGKCSKEPPLWWNMLFGALALSWCRFFEKPVSYIVIKVLEAPKKIWRKSQEKVVKDMQLAFKCSGYSAEIVLAQCCGVTSRFRYIRFSPITKSEREHFKSRNKDFQDVYNLQKDEAKNKPYDPAYWKPLEGEWEETNRFGLGKITHRWIFNRTQLPDALRSHYECKFHTIAFSSIPSKRSLYHLEGHHSNLLLSDDATSTLPSEIFRLAGNDNSVVFYRVGCYQIWKVEGSICMQFNLEGNLVLENDMVSTSFWSSQEPTNVYRKVTNTDVETNPMAYGQLA</sequence>
<dbReference type="EMBL" id="BLLK01000038">
    <property type="protein sequence ID" value="GFH50111.1"/>
    <property type="molecule type" value="Genomic_DNA"/>
</dbReference>
<proteinExistence type="predicted"/>
<comment type="caution">
    <text evidence="2">The sequence shown here is derived from an EMBL/GenBank/DDBJ whole genome shotgun (WGS) entry which is preliminary data.</text>
</comment>